<dbReference type="InterPro" id="IPR011205">
    <property type="entry name" value="UCP015417_vWA"/>
</dbReference>
<dbReference type="OrthoDB" id="1149618at2759"/>
<organism evidence="4 5">
    <name type="scientific">Terfezia boudieri ATCC MYA-4762</name>
    <dbReference type="NCBI Taxonomy" id="1051890"/>
    <lineage>
        <taxon>Eukaryota</taxon>
        <taxon>Fungi</taxon>
        <taxon>Dikarya</taxon>
        <taxon>Ascomycota</taxon>
        <taxon>Pezizomycotina</taxon>
        <taxon>Pezizomycetes</taxon>
        <taxon>Pezizales</taxon>
        <taxon>Pezizaceae</taxon>
        <taxon>Terfezia</taxon>
    </lineage>
</organism>
<name>A0A3N4M4F2_9PEZI</name>
<dbReference type="AlphaFoldDB" id="A0A3N4M4F2"/>
<feature type="region of interest" description="Disordered" evidence="1">
    <location>
        <begin position="240"/>
        <end position="265"/>
    </location>
</feature>
<feature type="compositionally biased region" description="Acidic residues" evidence="1">
    <location>
        <begin position="758"/>
        <end position="775"/>
    </location>
</feature>
<evidence type="ECO:0000259" key="3">
    <source>
        <dbReference type="Pfam" id="PF25043"/>
    </source>
</evidence>
<dbReference type="Pfam" id="PF25043">
    <property type="entry name" value="DUF7788"/>
    <property type="match status" value="1"/>
</dbReference>
<dbReference type="InterPro" id="IPR056690">
    <property type="entry name" value="DUF7788"/>
</dbReference>
<feature type="domain" description="DUF7788" evidence="3">
    <location>
        <begin position="553"/>
        <end position="793"/>
    </location>
</feature>
<evidence type="ECO:0000259" key="2">
    <source>
        <dbReference type="Pfam" id="PF11443"/>
    </source>
</evidence>
<feature type="region of interest" description="Disordered" evidence="1">
    <location>
        <begin position="69"/>
        <end position="99"/>
    </location>
</feature>
<evidence type="ECO:0000313" key="4">
    <source>
        <dbReference type="EMBL" id="RPB25185.1"/>
    </source>
</evidence>
<accession>A0A3N4M4F2</accession>
<sequence>MSTAGEPKKNTSSLDSSHPVLVPYRPELFYPADKFLEFALNELRAEEKEVGDGSGKDITMAEGLAETDASWDILSKGGDGKAGEDVEMKEDPVPKAEETPAANVDLKLADPFISSLLNPLPSTPSQAGRAPENITLTTNNMPAYASTLTPTLDLFSDLQADISPAMLHDLLTQSWNMDPLETLKIIFQCRSIHLGKGEKDNFYRCVGWLCQNAGLRGKATVIANLEWVVQRTILKPKKKDTDTVGKIVEKPDEEKRKEAEEQEEVNDPVYSHGYWKDLANILVLEVQDSLTFSANVHDHRGEETRASKSSPLTREEKLQLAKAARHAAEKQRHDNFLRKFDDSFYMLLHLATARAFATQLHADLEAVESLDKARMRKITFAAKWAPSLEGQHDKHTFLASSIAEILFPPEHKLCADLFTDREGYLKLAREQYRRVYLSPLRKHLRVVERDVTAGTFDRINYNHVPSLAMNRYKKVFSKKDTTRFMEFLKKVAEGKAKISGSILTPSTLVHRAKTLPYSYPSNSSLEEDVERQIIDGQWNSLVKSVKERGILESAIAVVDVSGSMSSPVQNDRTCPMDSAIGLGMLLAEVAEEPFKGIFITFSEVPELARIQGVLDDRDTKGTEKWDFVHKVRQVQQASWGMNTNFLAVFEELLLPRALAHKVPPEKMVKKIFVFSDMQFDAAEGYGDGDGTPTWETGYERLKRKYEEAGYELPTMVYWNLASTGSIGKPVTRQQKGVVMMAGGGAGTMKAFLADLGGDEYEDEDEKEEEEEEEDIVMVGKKKKKLDPVEAMRKLLANPAYEGLKIVG</sequence>
<dbReference type="Gene3D" id="3.40.50.410">
    <property type="entry name" value="von Willebrand factor, type A domain"/>
    <property type="match status" value="1"/>
</dbReference>
<feature type="compositionally biased region" description="Basic and acidic residues" evidence="1">
    <location>
        <begin position="78"/>
        <end position="98"/>
    </location>
</feature>
<feature type="compositionally biased region" description="Basic and acidic residues" evidence="1">
    <location>
        <begin position="240"/>
        <end position="259"/>
    </location>
</feature>
<feature type="domain" description="DUF2828" evidence="2">
    <location>
        <begin position="137"/>
        <end position="551"/>
    </location>
</feature>
<dbReference type="InterPro" id="IPR036465">
    <property type="entry name" value="vWFA_dom_sf"/>
</dbReference>
<dbReference type="Proteomes" id="UP000267821">
    <property type="component" value="Unassembled WGS sequence"/>
</dbReference>
<protein>
    <submittedName>
        <fullName evidence="4">Uncharacterized protein</fullName>
    </submittedName>
</protein>
<dbReference type="InParanoid" id="A0A3N4M4F2"/>
<keyword evidence="5" id="KW-1185">Reference proteome</keyword>
<dbReference type="EMBL" id="ML121538">
    <property type="protein sequence ID" value="RPB25185.1"/>
    <property type="molecule type" value="Genomic_DNA"/>
</dbReference>
<dbReference type="PANTHER" id="PTHR31373:SF27">
    <property type="entry name" value="TROVE DOMAIN-CONTAINING PROTEIN"/>
    <property type="match status" value="1"/>
</dbReference>
<feature type="region of interest" description="Disordered" evidence="1">
    <location>
        <begin position="758"/>
        <end position="778"/>
    </location>
</feature>
<dbReference type="Pfam" id="PF11443">
    <property type="entry name" value="DUF2828"/>
    <property type="match status" value="1"/>
</dbReference>
<reference evidence="4 5" key="1">
    <citation type="journal article" date="2018" name="Nat. Ecol. Evol.">
        <title>Pezizomycetes genomes reveal the molecular basis of ectomycorrhizal truffle lifestyle.</title>
        <authorList>
            <person name="Murat C."/>
            <person name="Payen T."/>
            <person name="Noel B."/>
            <person name="Kuo A."/>
            <person name="Morin E."/>
            <person name="Chen J."/>
            <person name="Kohler A."/>
            <person name="Krizsan K."/>
            <person name="Balestrini R."/>
            <person name="Da Silva C."/>
            <person name="Montanini B."/>
            <person name="Hainaut M."/>
            <person name="Levati E."/>
            <person name="Barry K.W."/>
            <person name="Belfiori B."/>
            <person name="Cichocki N."/>
            <person name="Clum A."/>
            <person name="Dockter R.B."/>
            <person name="Fauchery L."/>
            <person name="Guy J."/>
            <person name="Iotti M."/>
            <person name="Le Tacon F."/>
            <person name="Lindquist E.A."/>
            <person name="Lipzen A."/>
            <person name="Malagnac F."/>
            <person name="Mello A."/>
            <person name="Molinier V."/>
            <person name="Miyauchi S."/>
            <person name="Poulain J."/>
            <person name="Riccioni C."/>
            <person name="Rubini A."/>
            <person name="Sitrit Y."/>
            <person name="Splivallo R."/>
            <person name="Traeger S."/>
            <person name="Wang M."/>
            <person name="Zifcakova L."/>
            <person name="Wipf D."/>
            <person name="Zambonelli A."/>
            <person name="Paolocci F."/>
            <person name="Nowrousian M."/>
            <person name="Ottonello S."/>
            <person name="Baldrian P."/>
            <person name="Spatafora J.W."/>
            <person name="Henrissat B."/>
            <person name="Nagy L.G."/>
            <person name="Aury J.M."/>
            <person name="Wincker P."/>
            <person name="Grigoriev I.V."/>
            <person name="Bonfante P."/>
            <person name="Martin F.M."/>
        </authorList>
    </citation>
    <scope>NUCLEOTIDE SEQUENCE [LARGE SCALE GENOMIC DNA]</scope>
    <source>
        <strain evidence="4 5">ATCC MYA-4762</strain>
    </source>
</reference>
<evidence type="ECO:0000313" key="5">
    <source>
        <dbReference type="Proteomes" id="UP000267821"/>
    </source>
</evidence>
<gene>
    <name evidence="4" type="ORF">L211DRAFT_822636</name>
</gene>
<evidence type="ECO:0000256" key="1">
    <source>
        <dbReference type="SAM" id="MobiDB-lite"/>
    </source>
</evidence>
<proteinExistence type="predicted"/>
<dbReference type="PANTHER" id="PTHR31373">
    <property type="entry name" value="OS06G0652100 PROTEIN"/>
    <property type="match status" value="1"/>
</dbReference>
<dbReference type="InterPro" id="IPR058580">
    <property type="entry name" value="DUF2828"/>
</dbReference>